<evidence type="ECO:0000256" key="1">
    <source>
        <dbReference type="ARBA" id="ARBA00022741"/>
    </source>
</evidence>
<feature type="region of interest" description="Disordered" evidence="3">
    <location>
        <begin position="329"/>
        <end position="359"/>
    </location>
</feature>
<feature type="region of interest" description="Disordered" evidence="3">
    <location>
        <begin position="1"/>
        <end position="20"/>
    </location>
</feature>
<evidence type="ECO:0000313" key="5">
    <source>
        <dbReference type="EMBL" id="ORY74511.1"/>
    </source>
</evidence>
<gene>
    <name evidence="5" type="ORF">BCR35DRAFT_353826</name>
</gene>
<dbReference type="AlphaFoldDB" id="A0A1Y2ESE8"/>
<feature type="compositionally biased region" description="Basic and acidic residues" evidence="3">
    <location>
        <begin position="342"/>
        <end position="353"/>
    </location>
</feature>
<dbReference type="InParanoid" id="A0A1Y2ESE8"/>
<comment type="caution">
    <text evidence="5">The sequence shown here is derived from an EMBL/GenBank/DDBJ whole genome shotgun (WGS) entry which is preliminary data.</text>
</comment>
<dbReference type="EMBL" id="MCGR01000041">
    <property type="protein sequence ID" value="ORY74511.1"/>
    <property type="molecule type" value="Genomic_DNA"/>
</dbReference>
<dbReference type="GO" id="GO:0005524">
    <property type="term" value="F:ATP binding"/>
    <property type="evidence" value="ECO:0007669"/>
    <property type="project" value="UniProtKB-KW"/>
</dbReference>
<evidence type="ECO:0000256" key="3">
    <source>
        <dbReference type="SAM" id="MobiDB-lite"/>
    </source>
</evidence>
<dbReference type="Proteomes" id="UP000193467">
    <property type="component" value="Unassembled WGS sequence"/>
</dbReference>
<keyword evidence="1" id="KW-0547">Nucleotide-binding</keyword>
<sequence length="359" mass="40372">MTYPLPTSPSSLSEPPPQLTAEQLKTPTSILYASTSPNPHHYGPFAHERAQLDWSYHKIPTKERHQLQDEIIEAVLRKVSREVIDCETRGKESHPDRGTPDYTKRDRPLALFTAGGMGAGKGHTLKELLRAGTIRLPKDFVWVDPDALARSLPEREQYLRADPTTASKMLHPEASLLQEILSGVAKTQRRSLVIDGSLSDCGWFGKLMKRYREEDGYDCEILFVSAPEEKMLERAARRAKITGRYTDPQSIRYSRLKSPECVSRLSTPSHVSRVRFINNDSDHAAPQIMYDSARDPDWNEQEEELGRGKVDVKGFVEGRCLQGEDGKVKRVPGVEEGDGAEEDCKSCDEDGTPRRKAAM</sequence>
<feature type="domain" description="Zeta toxin" evidence="4">
    <location>
        <begin position="99"/>
        <end position="281"/>
    </location>
</feature>
<name>A0A1Y2ESE8_9BASI</name>
<dbReference type="GO" id="GO:0016301">
    <property type="term" value="F:kinase activity"/>
    <property type="evidence" value="ECO:0007669"/>
    <property type="project" value="InterPro"/>
</dbReference>
<keyword evidence="6" id="KW-1185">Reference proteome</keyword>
<evidence type="ECO:0000313" key="6">
    <source>
        <dbReference type="Proteomes" id="UP000193467"/>
    </source>
</evidence>
<dbReference type="Pfam" id="PF06414">
    <property type="entry name" value="Zeta_toxin"/>
    <property type="match status" value="1"/>
</dbReference>
<accession>A0A1Y2ESE8</accession>
<dbReference type="InterPro" id="IPR027417">
    <property type="entry name" value="P-loop_NTPase"/>
</dbReference>
<dbReference type="Gene3D" id="3.40.50.300">
    <property type="entry name" value="P-loop containing nucleotide triphosphate hydrolases"/>
    <property type="match status" value="1"/>
</dbReference>
<evidence type="ECO:0000256" key="2">
    <source>
        <dbReference type="ARBA" id="ARBA00022840"/>
    </source>
</evidence>
<proteinExistence type="predicted"/>
<keyword evidence="2" id="KW-0067">ATP-binding</keyword>
<organism evidence="5 6">
    <name type="scientific">Leucosporidium creatinivorum</name>
    <dbReference type="NCBI Taxonomy" id="106004"/>
    <lineage>
        <taxon>Eukaryota</taxon>
        <taxon>Fungi</taxon>
        <taxon>Dikarya</taxon>
        <taxon>Basidiomycota</taxon>
        <taxon>Pucciniomycotina</taxon>
        <taxon>Microbotryomycetes</taxon>
        <taxon>Leucosporidiales</taxon>
        <taxon>Leucosporidium</taxon>
    </lineage>
</organism>
<protein>
    <submittedName>
        <fullName evidence="5">Zeta toxin-domain-containing protein</fullName>
    </submittedName>
</protein>
<evidence type="ECO:0000259" key="4">
    <source>
        <dbReference type="Pfam" id="PF06414"/>
    </source>
</evidence>
<feature type="compositionally biased region" description="Low complexity" evidence="3">
    <location>
        <begin position="1"/>
        <end position="13"/>
    </location>
</feature>
<dbReference type="InterPro" id="IPR010488">
    <property type="entry name" value="Zeta_toxin_domain"/>
</dbReference>
<dbReference type="OrthoDB" id="430679at2759"/>
<reference evidence="5 6" key="1">
    <citation type="submission" date="2016-07" db="EMBL/GenBank/DDBJ databases">
        <title>Pervasive Adenine N6-methylation of Active Genes in Fungi.</title>
        <authorList>
            <consortium name="DOE Joint Genome Institute"/>
            <person name="Mondo S.J."/>
            <person name="Dannebaum R.O."/>
            <person name="Kuo R.C."/>
            <person name="Labutti K."/>
            <person name="Haridas S."/>
            <person name="Kuo A."/>
            <person name="Salamov A."/>
            <person name="Ahrendt S.R."/>
            <person name="Lipzen A."/>
            <person name="Sullivan W."/>
            <person name="Andreopoulos W.B."/>
            <person name="Clum A."/>
            <person name="Lindquist E."/>
            <person name="Daum C."/>
            <person name="Ramamoorthy G.K."/>
            <person name="Gryganskyi A."/>
            <person name="Culley D."/>
            <person name="Magnuson J.K."/>
            <person name="James T.Y."/>
            <person name="O'Malley M.A."/>
            <person name="Stajich J.E."/>
            <person name="Spatafora J.W."/>
            <person name="Visel A."/>
            <person name="Grigoriev I.V."/>
        </authorList>
    </citation>
    <scope>NUCLEOTIDE SEQUENCE [LARGE SCALE GENOMIC DNA]</scope>
    <source>
        <strain evidence="5 6">62-1032</strain>
    </source>
</reference>
<dbReference type="SUPFAM" id="SSF52540">
    <property type="entry name" value="P-loop containing nucleoside triphosphate hydrolases"/>
    <property type="match status" value="1"/>
</dbReference>